<dbReference type="STRING" id="545695.TREAZ_1088"/>
<dbReference type="HOGENOM" id="CLU_2453709_0_0_12"/>
<evidence type="ECO:0000313" key="4">
    <source>
        <dbReference type="Proteomes" id="UP000009222"/>
    </source>
</evidence>
<feature type="chain" id="PRO_5003331501" description="CcmD family protein" evidence="2">
    <location>
        <begin position="23"/>
        <end position="89"/>
    </location>
</feature>
<reference evidence="3 4" key="2">
    <citation type="journal article" date="2011" name="ISME J.">
        <title>RNA-seq reveals cooperative metabolic interactions between two termite-gut spirochete species in co-culture.</title>
        <authorList>
            <person name="Rosenthal A.Z."/>
            <person name="Matson E.G."/>
            <person name="Eldar A."/>
            <person name="Leadbetter J.R."/>
        </authorList>
    </citation>
    <scope>NUCLEOTIDE SEQUENCE [LARGE SCALE GENOMIC DNA]</scope>
    <source>
        <strain evidence="4">ATCC BAA-888 / DSM 13862 / ZAS-9</strain>
    </source>
</reference>
<sequence>MSGIALAVCAFFLFSGSGVSPAGPYDAPALTQAAPPAKNTNITGLVIFLALLLAFFGFIIYLGMKDQKKKILDNAIANTKDSDLEEDSF</sequence>
<evidence type="ECO:0008006" key="5">
    <source>
        <dbReference type="Google" id="ProtNLM"/>
    </source>
</evidence>
<evidence type="ECO:0000256" key="2">
    <source>
        <dbReference type="SAM" id="SignalP"/>
    </source>
</evidence>
<dbReference type="Proteomes" id="UP000009222">
    <property type="component" value="Chromosome"/>
</dbReference>
<name>F5Y7J2_LEAAZ</name>
<dbReference type="EMBL" id="CP001841">
    <property type="protein sequence ID" value="AEF82327.1"/>
    <property type="molecule type" value="Genomic_DNA"/>
</dbReference>
<reference evidence="4" key="1">
    <citation type="submission" date="2009-12" db="EMBL/GenBank/DDBJ databases">
        <title>Complete sequence of Treponema azotonutricium strain ZAS-9.</title>
        <authorList>
            <person name="Tetu S.G."/>
            <person name="Matson E."/>
            <person name="Ren Q."/>
            <person name="Seshadri R."/>
            <person name="Elbourne L."/>
            <person name="Hassan K.A."/>
            <person name="Durkin A."/>
            <person name="Radune D."/>
            <person name="Mohamoud Y."/>
            <person name="Shay R."/>
            <person name="Jin S."/>
            <person name="Zhang X."/>
            <person name="Lucey K."/>
            <person name="Ballor N.R."/>
            <person name="Ottesen E."/>
            <person name="Rosenthal R."/>
            <person name="Allen A."/>
            <person name="Leadbetter J.R."/>
            <person name="Paulsen I.T."/>
        </authorList>
    </citation>
    <scope>NUCLEOTIDE SEQUENCE [LARGE SCALE GENOMIC DNA]</scope>
    <source>
        <strain evidence="4">ATCC BAA-888 / DSM 13862 / ZAS-9</strain>
    </source>
</reference>
<keyword evidence="1" id="KW-0472">Membrane</keyword>
<evidence type="ECO:0000313" key="3">
    <source>
        <dbReference type="EMBL" id="AEF82327.1"/>
    </source>
</evidence>
<evidence type="ECO:0000256" key="1">
    <source>
        <dbReference type="SAM" id="Phobius"/>
    </source>
</evidence>
<feature type="transmembrane region" description="Helical" evidence="1">
    <location>
        <begin position="43"/>
        <end position="62"/>
    </location>
</feature>
<dbReference type="KEGG" id="taz:TREAZ_1088"/>
<dbReference type="AlphaFoldDB" id="F5Y7J2"/>
<dbReference type="InParanoid" id="F5Y7J2"/>
<accession>F5Y7J2</accession>
<protein>
    <recommendedName>
        <fullName evidence="5">CcmD family protein</fullName>
    </recommendedName>
</protein>
<gene>
    <name evidence="3" type="ordered locus">TREAZ_1088</name>
</gene>
<organism evidence="3 4">
    <name type="scientific">Leadbettera azotonutricia (strain ATCC BAA-888 / DSM 13862 / ZAS-9)</name>
    <name type="common">Treponema azotonutricium</name>
    <dbReference type="NCBI Taxonomy" id="545695"/>
    <lineage>
        <taxon>Bacteria</taxon>
        <taxon>Pseudomonadati</taxon>
        <taxon>Spirochaetota</taxon>
        <taxon>Spirochaetia</taxon>
        <taxon>Spirochaetales</taxon>
        <taxon>Breznakiellaceae</taxon>
        <taxon>Leadbettera</taxon>
    </lineage>
</organism>
<keyword evidence="2" id="KW-0732">Signal</keyword>
<feature type="signal peptide" evidence="2">
    <location>
        <begin position="1"/>
        <end position="22"/>
    </location>
</feature>
<keyword evidence="1" id="KW-1133">Transmembrane helix</keyword>
<keyword evidence="1" id="KW-0812">Transmembrane</keyword>
<proteinExistence type="predicted"/>
<keyword evidence="4" id="KW-1185">Reference proteome</keyword>